<evidence type="ECO:0000313" key="2">
    <source>
        <dbReference type="Proteomes" id="UP000003835"/>
    </source>
</evidence>
<dbReference type="Proteomes" id="UP000003835">
    <property type="component" value="Unassembled WGS sequence"/>
</dbReference>
<dbReference type="InterPro" id="IPR029046">
    <property type="entry name" value="LolA/LolB/LppX"/>
</dbReference>
<dbReference type="SUPFAM" id="SSF89392">
    <property type="entry name" value="Prokaryotic lipoproteins and lipoprotein localization factors"/>
    <property type="match status" value="1"/>
</dbReference>
<name>B4VMF0_9CYAN</name>
<gene>
    <name evidence="1" type="ORF">MC7420_1690</name>
</gene>
<dbReference type="STRING" id="118168.MC7420_1690"/>
<dbReference type="OrthoDB" id="490853at2"/>
<evidence type="ECO:0000313" key="1">
    <source>
        <dbReference type="EMBL" id="EDX76687.1"/>
    </source>
</evidence>
<sequence length="318" mass="35149">MNRLQKAITIFGITATVNVWGILPSINPNGTLFSIATANGEEEVLVRSTARDVQVPLSEFPHQLTQSNPAPGMNRPVTDEIDVSLLAKTVANFIQAERYQTESEMQFSFDAQGFTGQFSVLVKTIAQSPQQFRTEISTPESGEFAQPMYIVVSDGSQVWIYQPELKQYAVSDYAEFEQSNDDFFIGLSSGLFLVLAPFRQFFANGGVSSEGIIEQLESVFQTEGYLPLQGNHLTGAGQDYYAYSYKDREAGFTFTFLVEPNTAEVVQIQISGKTDGIDFKMTEQIIDRVPSPVVAADTFTFVPPAGVTQVESMEIDIF</sequence>
<dbReference type="HOGENOM" id="CLU_075755_0_0_3"/>
<dbReference type="Gene3D" id="2.50.20.10">
    <property type="entry name" value="Lipoprotein localisation LolA/LolB/LppX"/>
    <property type="match status" value="1"/>
</dbReference>
<accession>B4VMF0</accession>
<reference evidence="1 2" key="1">
    <citation type="submission" date="2008-07" db="EMBL/GenBank/DDBJ databases">
        <authorList>
            <person name="Tandeau de Marsac N."/>
            <person name="Ferriera S."/>
            <person name="Johnson J."/>
            <person name="Kravitz S."/>
            <person name="Beeson K."/>
            <person name="Sutton G."/>
            <person name="Rogers Y.-H."/>
            <person name="Friedman R."/>
            <person name="Frazier M."/>
            <person name="Venter J.C."/>
        </authorList>
    </citation>
    <scope>NUCLEOTIDE SEQUENCE [LARGE SCALE GENOMIC DNA]</scope>
    <source>
        <strain evidence="1 2">PCC 7420</strain>
    </source>
</reference>
<protein>
    <submittedName>
        <fullName evidence="1">Uncharacterized protein</fullName>
    </submittedName>
</protein>
<dbReference type="AlphaFoldDB" id="B4VMF0"/>
<organism evidence="1 2">
    <name type="scientific">Coleofasciculus chthonoplastes PCC 7420</name>
    <dbReference type="NCBI Taxonomy" id="118168"/>
    <lineage>
        <taxon>Bacteria</taxon>
        <taxon>Bacillati</taxon>
        <taxon>Cyanobacteriota</taxon>
        <taxon>Cyanophyceae</taxon>
        <taxon>Coleofasciculales</taxon>
        <taxon>Coleofasciculaceae</taxon>
        <taxon>Coleofasciculus</taxon>
    </lineage>
</organism>
<dbReference type="EMBL" id="DS989845">
    <property type="protein sequence ID" value="EDX76687.1"/>
    <property type="molecule type" value="Genomic_DNA"/>
</dbReference>
<dbReference type="RefSeq" id="WP_006099645.1">
    <property type="nucleotide sequence ID" value="NZ_DS989845.1"/>
</dbReference>
<dbReference type="eggNOG" id="COG2834">
    <property type="taxonomic scope" value="Bacteria"/>
</dbReference>
<proteinExistence type="predicted"/>
<keyword evidence="2" id="KW-1185">Reference proteome</keyword>